<dbReference type="RefSeq" id="WP_126783448.1">
    <property type="nucleotide sequence ID" value="NZ_PIQF01000001.1"/>
</dbReference>
<gene>
    <name evidence="2" type="ORF">CWI81_01400</name>
</gene>
<dbReference type="Pfam" id="PF14316">
    <property type="entry name" value="DUF4381"/>
    <property type="match status" value="1"/>
</dbReference>
<dbReference type="EMBL" id="PIQF01000001">
    <property type="protein sequence ID" value="RUO77180.1"/>
    <property type="molecule type" value="Genomic_DNA"/>
</dbReference>
<accession>A0A432ZHA0</accession>
<organism evidence="2 3">
    <name type="scientific">Idiomarina seosinensis</name>
    <dbReference type="NCBI Taxonomy" id="281739"/>
    <lineage>
        <taxon>Bacteria</taxon>
        <taxon>Pseudomonadati</taxon>
        <taxon>Pseudomonadota</taxon>
        <taxon>Gammaproteobacteria</taxon>
        <taxon>Alteromonadales</taxon>
        <taxon>Idiomarinaceae</taxon>
        <taxon>Idiomarina</taxon>
    </lineage>
</organism>
<evidence type="ECO:0000313" key="2">
    <source>
        <dbReference type="EMBL" id="RUO77180.1"/>
    </source>
</evidence>
<dbReference type="OrthoDB" id="283083at2"/>
<sequence length="155" mass="17899">MQQASLQQLNDIVEPQSASWWPPAWPLIIIAVVTLIALLLTAIAVWRHYRSTRPQRIALSYLNALQRPSASDITLLCKQVALAYYSRQTVASLNGEQWLRFLGADQQPQFQSLLQHSNELLYKPVNTELIQQYQQLADSWIRQAHKQAKQEQRHV</sequence>
<keyword evidence="1" id="KW-0812">Transmembrane</keyword>
<keyword evidence="3" id="KW-1185">Reference proteome</keyword>
<dbReference type="InterPro" id="IPR025489">
    <property type="entry name" value="DUF4381"/>
</dbReference>
<protein>
    <recommendedName>
        <fullName evidence="4">DUF4381 domain-containing protein</fullName>
    </recommendedName>
</protein>
<dbReference type="Proteomes" id="UP000287908">
    <property type="component" value="Unassembled WGS sequence"/>
</dbReference>
<keyword evidence="1" id="KW-1133">Transmembrane helix</keyword>
<dbReference type="AlphaFoldDB" id="A0A432ZHA0"/>
<evidence type="ECO:0000313" key="3">
    <source>
        <dbReference type="Proteomes" id="UP000287908"/>
    </source>
</evidence>
<evidence type="ECO:0000256" key="1">
    <source>
        <dbReference type="SAM" id="Phobius"/>
    </source>
</evidence>
<comment type="caution">
    <text evidence="2">The sequence shown here is derived from an EMBL/GenBank/DDBJ whole genome shotgun (WGS) entry which is preliminary data.</text>
</comment>
<keyword evidence="1" id="KW-0472">Membrane</keyword>
<feature type="transmembrane region" description="Helical" evidence="1">
    <location>
        <begin position="24"/>
        <end position="46"/>
    </location>
</feature>
<proteinExistence type="predicted"/>
<name>A0A432ZHA0_9GAMM</name>
<evidence type="ECO:0008006" key="4">
    <source>
        <dbReference type="Google" id="ProtNLM"/>
    </source>
</evidence>
<reference evidence="2 3" key="1">
    <citation type="journal article" date="2011" name="Front. Microbiol.">
        <title>Genomic signatures of strain selection and enhancement in Bacillus atrophaeus var. globigii, a historical biowarfare simulant.</title>
        <authorList>
            <person name="Gibbons H.S."/>
            <person name="Broomall S.M."/>
            <person name="McNew L.A."/>
            <person name="Daligault H."/>
            <person name="Chapman C."/>
            <person name="Bruce D."/>
            <person name="Karavis M."/>
            <person name="Krepps M."/>
            <person name="McGregor P.A."/>
            <person name="Hong C."/>
            <person name="Park K.H."/>
            <person name="Akmal A."/>
            <person name="Feldman A."/>
            <person name="Lin J.S."/>
            <person name="Chang W.E."/>
            <person name="Higgs B.W."/>
            <person name="Demirev P."/>
            <person name="Lindquist J."/>
            <person name="Liem A."/>
            <person name="Fochler E."/>
            <person name="Read T.D."/>
            <person name="Tapia R."/>
            <person name="Johnson S."/>
            <person name="Bishop-Lilly K.A."/>
            <person name="Detter C."/>
            <person name="Han C."/>
            <person name="Sozhamannan S."/>
            <person name="Rosenzweig C.N."/>
            <person name="Skowronski E.W."/>
        </authorList>
    </citation>
    <scope>NUCLEOTIDE SEQUENCE [LARGE SCALE GENOMIC DNA]</scope>
    <source>
        <strain evidence="2 3">CL-SP19</strain>
    </source>
</reference>